<dbReference type="Pfam" id="PF05605">
    <property type="entry name" value="zf-Di19"/>
    <property type="match status" value="1"/>
</dbReference>
<evidence type="ECO:0000259" key="4">
    <source>
        <dbReference type="Pfam" id="PF14571"/>
    </source>
</evidence>
<dbReference type="InterPro" id="IPR008598">
    <property type="entry name" value="Di19_Zn-bd"/>
</dbReference>
<evidence type="ECO:0000313" key="6">
    <source>
        <dbReference type="Proteomes" id="UP001370490"/>
    </source>
</evidence>
<dbReference type="InterPro" id="IPR027935">
    <property type="entry name" value="Di19_C"/>
</dbReference>
<dbReference type="InterPro" id="IPR033347">
    <property type="entry name" value="Di19"/>
</dbReference>
<evidence type="ECO:0000256" key="2">
    <source>
        <dbReference type="SAM" id="MobiDB-lite"/>
    </source>
</evidence>
<comment type="caution">
    <text evidence="5">The sequence shown here is derived from an EMBL/GenBank/DDBJ whole genome shotgun (WGS) entry which is preliminary data.</text>
</comment>
<dbReference type="Pfam" id="PF14571">
    <property type="entry name" value="Di19_C"/>
    <property type="match status" value="1"/>
</dbReference>
<dbReference type="AlphaFoldDB" id="A0AAN8UVM8"/>
<evidence type="ECO:0000256" key="1">
    <source>
        <dbReference type="ARBA" id="ARBA00007109"/>
    </source>
</evidence>
<feature type="region of interest" description="Disordered" evidence="2">
    <location>
        <begin position="205"/>
        <end position="239"/>
    </location>
</feature>
<dbReference type="PANTHER" id="PTHR31875">
    <property type="entry name" value="PROTEIN DEHYDRATION-INDUCED 19"/>
    <property type="match status" value="1"/>
</dbReference>
<keyword evidence="6" id="KW-1185">Reference proteome</keyword>
<accession>A0AAN8UVM8</accession>
<dbReference type="EMBL" id="JBAMMX010000023">
    <property type="protein sequence ID" value="KAK6917602.1"/>
    <property type="molecule type" value="Genomic_DNA"/>
</dbReference>
<comment type="similarity">
    <text evidence="1">Belongs to the Di19 family.</text>
</comment>
<evidence type="ECO:0000259" key="3">
    <source>
        <dbReference type="Pfam" id="PF05605"/>
    </source>
</evidence>
<evidence type="ECO:0000313" key="5">
    <source>
        <dbReference type="EMBL" id="KAK6917602.1"/>
    </source>
</evidence>
<gene>
    <name evidence="5" type="ORF">RJ641_018353</name>
</gene>
<reference evidence="5 6" key="1">
    <citation type="submission" date="2023-12" db="EMBL/GenBank/DDBJ databases">
        <title>A high-quality genome assembly for Dillenia turbinata (Dilleniales).</title>
        <authorList>
            <person name="Chanderbali A."/>
        </authorList>
    </citation>
    <scope>NUCLEOTIDE SEQUENCE [LARGE SCALE GENOMIC DNA]</scope>
    <source>
        <strain evidence="5">LSX21</strain>
        <tissue evidence="5">Leaf</tissue>
    </source>
</reference>
<organism evidence="5 6">
    <name type="scientific">Dillenia turbinata</name>
    <dbReference type="NCBI Taxonomy" id="194707"/>
    <lineage>
        <taxon>Eukaryota</taxon>
        <taxon>Viridiplantae</taxon>
        <taxon>Streptophyta</taxon>
        <taxon>Embryophyta</taxon>
        <taxon>Tracheophyta</taxon>
        <taxon>Spermatophyta</taxon>
        <taxon>Magnoliopsida</taxon>
        <taxon>eudicotyledons</taxon>
        <taxon>Gunneridae</taxon>
        <taxon>Pentapetalae</taxon>
        <taxon>Dilleniales</taxon>
        <taxon>Dilleniaceae</taxon>
        <taxon>Dillenia</taxon>
    </lineage>
</organism>
<name>A0AAN8UVM8_9MAGN</name>
<feature type="domain" description="Di19 zinc-binding" evidence="3">
    <location>
        <begin position="46"/>
        <end position="75"/>
    </location>
</feature>
<dbReference type="PANTHER" id="PTHR31875:SF6">
    <property type="entry name" value="PROTEIN DEHYDRATION-INDUCED 19"/>
    <property type="match status" value="1"/>
</dbReference>
<protein>
    <submittedName>
        <fullName evidence="5">Drought induced 19 protein type, zinc-binding domain</fullName>
    </submittedName>
</protein>
<dbReference type="Proteomes" id="UP001370490">
    <property type="component" value="Unassembled WGS sequence"/>
</dbReference>
<sequence>MDSDFWTARLAAAKRQFTLQHRHNSSQLDRVSIDDYEVEDDVVRPDFPCPYCYEDYDIASLCSHLEDEHSGESKVTRELANPSYELLEYSCEYVLWSTRFVLFALLKLHGTCLVTSPCNMVIYSRYPFKTKIFHYRRRRLRRVGIPNSQALSLLGRDLEAHLQVLLGGGGYRSSNANASNAVNDPFISSLILNFPTSEAEEISKSVISSTEDTSKKNAASAHSWKPSFDPSLSYEEREEKMRQATGRAVFMQDLLISTLWRD</sequence>
<feature type="domain" description="Di19 C-terminal" evidence="4">
    <location>
        <begin position="151"/>
        <end position="259"/>
    </location>
</feature>
<proteinExistence type="inferred from homology"/>